<evidence type="ECO:0008006" key="4">
    <source>
        <dbReference type="Google" id="ProtNLM"/>
    </source>
</evidence>
<comment type="caution">
    <text evidence="2">The sequence shown here is derived from an EMBL/GenBank/DDBJ whole genome shotgun (WGS) entry which is preliminary data.</text>
</comment>
<keyword evidence="3" id="KW-1185">Reference proteome</keyword>
<feature type="transmembrane region" description="Helical" evidence="1">
    <location>
        <begin position="65"/>
        <end position="86"/>
    </location>
</feature>
<dbReference type="RefSeq" id="WP_087628929.1">
    <property type="nucleotide sequence ID" value="NZ_FCNZ02000002.1"/>
</dbReference>
<dbReference type="AlphaFoldDB" id="A0A158FCW7"/>
<keyword evidence="1" id="KW-0472">Membrane</keyword>
<reference evidence="2" key="1">
    <citation type="submission" date="2016-01" db="EMBL/GenBank/DDBJ databases">
        <authorList>
            <person name="Peeters Charlotte."/>
        </authorList>
    </citation>
    <scope>NUCLEOTIDE SEQUENCE</scope>
    <source>
        <strain evidence="2">LMG 22936</strain>
    </source>
</reference>
<keyword evidence="1" id="KW-0812">Transmembrane</keyword>
<keyword evidence="1" id="KW-1133">Transmembrane helix</keyword>
<protein>
    <recommendedName>
        <fullName evidence="4">Transmembrane protein</fullName>
    </recommendedName>
</protein>
<organism evidence="2 3">
    <name type="scientific">Caballeronia telluris</name>
    <dbReference type="NCBI Taxonomy" id="326475"/>
    <lineage>
        <taxon>Bacteria</taxon>
        <taxon>Pseudomonadati</taxon>
        <taxon>Pseudomonadota</taxon>
        <taxon>Betaproteobacteria</taxon>
        <taxon>Burkholderiales</taxon>
        <taxon>Burkholderiaceae</taxon>
        <taxon>Caballeronia</taxon>
    </lineage>
</organism>
<dbReference type="Proteomes" id="UP000054717">
    <property type="component" value="Unassembled WGS sequence"/>
</dbReference>
<feature type="transmembrane region" description="Helical" evidence="1">
    <location>
        <begin position="42"/>
        <end position="59"/>
    </location>
</feature>
<evidence type="ECO:0000313" key="2">
    <source>
        <dbReference type="EMBL" id="SAL17149.1"/>
    </source>
</evidence>
<proteinExistence type="predicted"/>
<dbReference type="EMBL" id="FCNZ02000002">
    <property type="protein sequence ID" value="SAL17149.1"/>
    <property type="molecule type" value="Genomic_DNA"/>
</dbReference>
<accession>A0A158FCW7</accession>
<evidence type="ECO:0000313" key="3">
    <source>
        <dbReference type="Proteomes" id="UP000054717"/>
    </source>
</evidence>
<sequence length="102" mass="11387">MSLMNFVVALVAAIILFEPFTRAPVSRSMRFNARRSRARRSFIQAGTALMAGLMLATSHPAPEHISPTLVFGSAIVLVLASVYWAVRGKRLMRPLRMFAVRR</sequence>
<dbReference type="STRING" id="326475.AWB66_00743"/>
<gene>
    <name evidence="2" type="ORF">AWB66_00743</name>
</gene>
<evidence type="ECO:0000256" key="1">
    <source>
        <dbReference type="SAM" id="Phobius"/>
    </source>
</evidence>
<name>A0A158FCW7_9BURK</name>
<feature type="transmembrane region" description="Helical" evidence="1">
    <location>
        <begin position="6"/>
        <end position="21"/>
    </location>
</feature>